<evidence type="ECO:0000313" key="1">
    <source>
        <dbReference type="EMBL" id="NYD54193.1"/>
    </source>
</evidence>
<organism evidence="1 2">
    <name type="scientific">Microbacterium pseudoresistens</name>
    <dbReference type="NCBI Taxonomy" id="640634"/>
    <lineage>
        <taxon>Bacteria</taxon>
        <taxon>Bacillati</taxon>
        <taxon>Actinomycetota</taxon>
        <taxon>Actinomycetes</taxon>
        <taxon>Micrococcales</taxon>
        <taxon>Microbacteriaceae</taxon>
        <taxon>Microbacterium</taxon>
    </lineage>
</organism>
<dbReference type="AlphaFoldDB" id="A0A7Y9EUH2"/>
<dbReference type="Proteomes" id="UP000552045">
    <property type="component" value="Unassembled WGS sequence"/>
</dbReference>
<proteinExistence type="predicted"/>
<comment type="caution">
    <text evidence="1">The sequence shown here is derived from an EMBL/GenBank/DDBJ whole genome shotgun (WGS) entry which is preliminary data.</text>
</comment>
<accession>A0A7Y9EUH2</accession>
<keyword evidence="2" id="KW-1185">Reference proteome</keyword>
<protein>
    <recommendedName>
        <fullName evidence="3">ATP-dependent endonuclease</fullName>
    </recommendedName>
</protein>
<evidence type="ECO:0000313" key="2">
    <source>
        <dbReference type="Proteomes" id="UP000552045"/>
    </source>
</evidence>
<dbReference type="EMBL" id="JACCBH010000001">
    <property type="protein sequence ID" value="NYD54193.1"/>
    <property type="molecule type" value="Genomic_DNA"/>
</dbReference>
<reference evidence="1 2" key="1">
    <citation type="submission" date="2020-07" db="EMBL/GenBank/DDBJ databases">
        <title>Sequencing the genomes of 1000 actinobacteria strains.</title>
        <authorList>
            <person name="Klenk H.-P."/>
        </authorList>
    </citation>
    <scope>NUCLEOTIDE SEQUENCE [LARGE SCALE GENOMIC DNA]</scope>
    <source>
        <strain evidence="1 2">DSM 22185</strain>
    </source>
</reference>
<evidence type="ECO:0008006" key="3">
    <source>
        <dbReference type="Google" id="ProtNLM"/>
    </source>
</evidence>
<dbReference type="RefSeq" id="WP_179432315.1">
    <property type="nucleotide sequence ID" value="NZ_BAABLC010000001.1"/>
</dbReference>
<sequence length="190" mass="20133">MTDAAGARRTIVLVEGESDRRALAAAARVLRLPLPQDVSVEVLGGITNLRRRLAEADAGTADVRTIGLYDASEGEHVQRVLVDAGRLALGADPATAGFFGCDRDLEDEVIRAAGPDLVLRILDVRGELARFRVFQGQPAQRVRSVEAQLHRFAGTAGGRKTHFAADIVTVLAPAAIPAPLRALITAARTA</sequence>
<gene>
    <name evidence="1" type="ORF">BKA02_001248</name>
</gene>
<name>A0A7Y9EUH2_9MICO</name>